<gene>
    <name evidence="2" type="ORF">MPC4_240068</name>
</gene>
<name>A0A8B6M640_METTU</name>
<dbReference type="AlphaFoldDB" id="A0A8B6M640"/>
<feature type="region of interest" description="Disordered" evidence="1">
    <location>
        <begin position="55"/>
        <end position="116"/>
    </location>
</feature>
<dbReference type="Proteomes" id="UP000485880">
    <property type="component" value="Unassembled WGS sequence"/>
</dbReference>
<proteinExistence type="predicted"/>
<dbReference type="EMBL" id="CABFMQ020000081">
    <property type="protein sequence ID" value="VTZ50489.1"/>
    <property type="molecule type" value="Genomic_DNA"/>
</dbReference>
<feature type="compositionally biased region" description="Basic and acidic residues" evidence="1">
    <location>
        <begin position="55"/>
        <end position="65"/>
    </location>
</feature>
<accession>A0A8B6M640</accession>
<organism evidence="2 3">
    <name type="scientific">Methylocella tundrae</name>
    <dbReference type="NCBI Taxonomy" id="227605"/>
    <lineage>
        <taxon>Bacteria</taxon>
        <taxon>Pseudomonadati</taxon>
        <taxon>Pseudomonadota</taxon>
        <taxon>Alphaproteobacteria</taxon>
        <taxon>Hyphomicrobiales</taxon>
        <taxon>Beijerinckiaceae</taxon>
        <taxon>Methylocella</taxon>
    </lineage>
</organism>
<evidence type="ECO:0000313" key="3">
    <source>
        <dbReference type="Proteomes" id="UP000485880"/>
    </source>
</evidence>
<comment type="caution">
    <text evidence="2">The sequence shown here is derived from an EMBL/GenBank/DDBJ whole genome shotgun (WGS) entry which is preliminary data.</text>
</comment>
<evidence type="ECO:0000313" key="2">
    <source>
        <dbReference type="EMBL" id="VTZ50489.1"/>
    </source>
</evidence>
<feature type="compositionally biased region" description="Basic and acidic residues" evidence="1">
    <location>
        <begin position="78"/>
        <end position="96"/>
    </location>
</feature>
<keyword evidence="3" id="KW-1185">Reference proteome</keyword>
<protein>
    <submittedName>
        <fullName evidence="2">Uncharacterized protein</fullName>
    </submittedName>
</protein>
<evidence type="ECO:0000256" key="1">
    <source>
        <dbReference type="SAM" id="MobiDB-lite"/>
    </source>
</evidence>
<reference evidence="2 3" key="1">
    <citation type="submission" date="2019-05" db="EMBL/GenBank/DDBJ databases">
        <authorList>
            <person name="Farhan Ul Haque M."/>
        </authorList>
    </citation>
    <scope>NUCLEOTIDE SEQUENCE [LARGE SCALE GENOMIC DNA]</scope>
    <source>
        <strain evidence="2">2</strain>
    </source>
</reference>
<sequence>MVERQCRKFFAGPGIAGDDGDFFRREKFGDGGAERLRKQGRQLGGLDHDAIARGERVGQRPDSQLKRIVPGADDADDPERLTQHERAAGPEGERGRRPPGFHPGAQALPGVTNGGAAEHDFGDDGLCAGANAKIFLNEIGEAVSMGFKQAIKPVETIGAYWSGGRHVATKGFALVMQHCEQFGPPRRKLCFGRGVHNALTSLTDVITVNIE</sequence>